<evidence type="ECO:0000256" key="1">
    <source>
        <dbReference type="SAM" id="MobiDB-lite"/>
    </source>
</evidence>
<keyword evidence="3" id="KW-1185">Reference proteome</keyword>
<name>A0AAD7JM43_9AGAR</name>
<evidence type="ECO:0000313" key="2">
    <source>
        <dbReference type="EMBL" id="KAJ7766162.1"/>
    </source>
</evidence>
<dbReference type="AlphaFoldDB" id="A0AAD7JM43"/>
<protein>
    <submittedName>
        <fullName evidence="2">Uncharacterized protein</fullName>
    </submittedName>
</protein>
<feature type="compositionally biased region" description="Polar residues" evidence="1">
    <location>
        <begin position="84"/>
        <end position="94"/>
    </location>
</feature>
<dbReference type="Proteomes" id="UP001215598">
    <property type="component" value="Unassembled WGS sequence"/>
</dbReference>
<comment type="caution">
    <text evidence="2">The sequence shown here is derived from an EMBL/GenBank/DDBJ whole genome shotgun (WGS) entry which is preliminary data.</text>
</comment>
<sequence>MTSNFDTRQKLVDGGVGGQAFVILLINRSENTHNIRSSQSINRDETQALGDTERLQTSRLKRSWWTGSWWTALRYMLMNRSESTHNIGSPQSINQEGTQTTAETEQPQDSTPHGSCLGKCPHTTWSHQAVNREGTQASGETERPQDSTQAEVAWEVGGPFFINCAQNALIPPGLIKLSTGKGHRPQARQNDLKIRHQMEVAWEVGGPSIQ</sequence>
<proteinExistence type="predicted"/>
<feature type="compositionally biased region" description="Low complexity" evidence="1">
    <location>
        <begin position="95"/>
        <end position="108"/>
    </location>
</feature>
<evidence type="ECO:0000313" key="3">
    <source>
        <dbReference type="Proteomes" id="UP001215598"/>
    </source>
</evidence>
<dbReference type="EMBL" id="JARKIB010000024">
    <property type="protein sequence ID" value="KAJ7766162.1"/>
    <property type="molecule type" value="Genomic_DNA"/>
</dbReference>
<gene>
    <name evidence="2" type="ORF">B0H16DRAFT_1687176</name>
</gene>
<accession>A0AAD7JM43</accession>
<feature type="region of interest" description="Disordered" evidence="1">
    <location>
        <begin position="84"/>
        <end position="122"/>
    </location>
</feature>
<organism evidence="2 3">
    <name type="scientific">Mycena metata</name>
    <dbReference type="NCBI Taxonomy" id="1033252"/>
    <lineage>
        <taxon>Eukaryota</taxon>
        <taxon>Fungi</taxon>
        <taxon>Dikarya</taxon>
        <taxon>Basidiomycota</taxon>
        <taxon>Agaricomycotina</taxon>
        <taxon>Agaricomycetes</taxon>
        <taxon>Agaricomycetidae</taxon>
        <taxon>Agaricales</taxon>
        <taxon>Marasmiineae</taxon>
        <taxon>Mycenaceae</taxon>
        <taxon>Mycena</taxon>
    </lineage>
</organism>
<reference evidence="2" key="1">
    <citation type="submission" date="2023-03" db="EMBL/GenBank/DDBJ databases">
        <title>Massive genome expansion in bonnet fungi (Mycena s.s.) driven by repeated elements and novel gene families across ecological guilds.</title>
        <authorList>
            <consortium name="Lawrence Berkeley National Laboratory"/>
            <person name="Harder C.B."/>
            <person name="Miyauchi S."/>
            <person name="Viragh M."/>
            <person name="Kuo A."/>
            <person name="Thoen E."/>
            <person name="Andreopoulos B."/>
            <person name="Lu D."/>
            <person name="Skrede I."/>
            <person name="Drula E."/>
            <person name="Henrissat B."/>
            <person name="Morin E."/>
            <person name="Kohler A."/>
            <person name="Barry K."/>
            <person name="LaButti K."/>
            <person name="Morin E."/>
            <person name="Salamov A."/>
            <person name="Lipzen A."/>
            <person name="Mereny Z."/>
            <person name="Hegedus B."/>
            <person name="Baldrian P."/>
            <person name="Stursova M."/>
            <person name="Weitz H."/>
            <person name="Taylor A."/>
            <person name="Grigoriev I.V."/>
            <person name="Nagy L.G."/>
            <person name="Martin F."/>
            <person name="Kauserud H."/>
        </authorList>
    </citation>
    <scope>NUCLEOTIDE SEQUENCE</scope>
    <source>
        <strain evidence="2">CBHHK182m</strain>
    </source>
</reference>